<dbReference type="Pfam" id="PF05257">
    <property type="entry name" value="CHAP"/>
    <property type="match status" value="1"/>
</dbReference>
<dbReference type="InterPro" id="IPR007921">
    <property type="entry name" value="CHAP_dom"/>
</dbReference>
<dbReference type="PROSITE" id="PS51782">
    <property type="entry name" value="LYSM"/>
    <property type="match status" value="1"/>
</dbReference>
<dbReference type="SUPFAM" id="SSF54106">
    <property type="entry name" value="LysM domain"/>
    <property type="match status" value="1"/>
</dbReference>
<dbReference type="SMART" id="SM00257">
    <property type="entry name" value="LysM"/>
    <property type="match status" value="1"/>
</dbReference>
<feature type="domain" description="LysM" evidence="4">
    <location>
        <begin position="118"/>
        <end position="164"/>
    </location>
</feature>
<comment type="caution">
    <text evidence="5">The sequence shown here is derived from an EMBL/GenBank/DDBJ whole genome shotgun (WGS) entry which is preliminary data.</text>
</comment>
<organism evidence="5 6">
    <name type="scientific">Candidatus Berkelbacteria bacterium Licking1014_2</name>
    <dbReference type="NCBI Taxonomy" id="2017146"/>
    <lineage>
        <taxon>Bacteria</taxon>
        <taxon>Candidatus Berkelbacteria</taxon>
    </lineage>
</organism>
<reference evidence="5 6" key="1">
    <citation type="submission" date="2017-07" db="EMBL/GenBank/DDBJ databases">
        <title>Mechanisms for carbon and nitrogen cycling indicate functional differentiation within the Candidate Phyla Radiation.</title>
        <authorList>
            <person name="Danczak R.E."/>
            <person name="Johnston M.D."/>
            <person name="Kenah C."/>
            <person name="Slattery M."/>
            <person name="Wrighton K.C."/>
            <person name="Wilkins M.J."/>
        </authorList>
    </citation>
    <scope>NUCLEOTIDE SEQUENCE [LARGE SCALE GENOMIC DNA]</scope>
    <source>
        <strain evidence="5">Licking1014_2</strain>
    </source>
</reference>
<evidence type="ECO:0000313" key="6">
    <source>
        <dbReference type="Proteomes" id="UP000318711"/>
    </source>
</evidence>
<gene>
    <name evidence="5" type="ORF">CEN88_451</name>
</gene>
<evidence type="ECO:0000256" key="1">
    <source>
        <dbReference type="ARBA" id="ARBA00022729"/>
    </source>
</evidence>
<dbReference type="Gene3D" id="3.90.1720.10">
    <property type="entry name" value="endopeptidase domain like (from Nostoc punctiforme)"/>
    <property type="match status" value="1"/>
</dbReference>
<keyword evidence="2" id="KW-0378">Hydrolase</keyword>
<dbReference type="GO" id="GO:0016787">
    <property type="term" value="F:hydrolase activity"/>
    <property type="evidence" value="ECO:0007669"/>
    <property type="project" value="UniProtKB-KW"/>
</dbReference>
<protein>
    <recommendedName>
        <fullName evidence="7">CHAP domain-containing protein</fullName>
    </recommendedName>
</protein>
<feature type="domain" description="Peptidase C51" evidence="3">
    <location>
        <begin position="206"/>
        <end position="323"/>
    </location>
</feature>
<name>A0A554LRW0_9BACT</name>
<dbReference type="AlphaFoldDB" id="A0A554LRW0"/>
<evidence type="ECO:0000313" key="5">
    <source>
        <dbReference type="EMBL" id="TSC95601.1"/>
    </source>
</evidence>
<sequence length="323" mass="35384">MLTGFGRLSQRFSQKQLVRISQGIFGVCRRQKSFLIFTVLIISPIFVNSGPKADASVLPLGYNQMVLASATVDKYTPTIKEDSRYVAVAFDKDGGGQFLTQAPVEMSMEKATRRLDEIEYEVKKGDTMTQIANRFGLHVASIIDANKIDLEKAGQLAPGAKLKIPPQDTSVSMAWLEKENELKEKARKEAEKRRQLALASRSVATRNSRDSGVKISLTSRGGPNPYPYGWCTWYAANRRNVPGQWGNARSWLGSARSAGWATGSTPAAGAIIVTSETWLGHVGYVESVDGDSVTISEMNYRGWGVTSTRTISANSGIVKGYIY</sequence>
<keyword evidence="1" id="KW-0732">Signal</keyword>
<evidence type="ECO:0008006" key="7">
    <source>
        <dbReference type="Google" id="ProtNLM"/>
    </source>
</evidence>
<dbReference type="Gene3D" id="3.10.350.10">
    <property type="entry name" value="LysM domain"/>
    <property type="match status" value="1"/>
</dbReference>
<dbReference type="SUPFAM" id="SSF54001">
    <property type="entry name" value="Cysteine proteinases"/>
    <property type="match status" value="1"/>
</dbReference>
<dbReference type="Pfam" id="PF01476">
    <property type="entry name" value="LysM"/>
    <property type="match status" value="1"/>
</dbReference>
<dbReference type="Proteomes" id="UP000318711">
    <property type="component" value="Unassembled WGS sequence"/>
</dbReference>
<proteinExistence type="predicted"/>
<dbReference type="EMBL" id="VMGL01000061">
    <property type="protein sequence ID" value="TSC95601.1"/>
    <property type="molecule type" value="Genomic_DNA"/>
</dbReference>
<dbReference type="InterPro" id="IPR038765">
    <property type="entry name" value="Papain-like_cys_pep_sf"/>
</dbReference>
<evidence type="ECO:0000259" key="3">
    <source>
        <dbReference type="PROSITE" id="PS50911"/>
    </source>
</evidence>
<dbReference type="InterPro" id="IPR036779">
    <property type="entry name" value="LysM_dom_sf"/>
</dbReference>
<dbReference type="CDD" id="cd00118">
    <property type="entry name" value="LysM"/>
    <property type="match status" value="1"/>
</dbReference>
<evidence type="ECO:0000259" key="4">
    <source>
        <dbReference type="PROSITE" id="PS51782"/>
    </source>
</evidence>
<accession>A0A554LRW0</accession>
<dbReference type="InterPro" id="IPR018392">
    <property type="entry name" value="LysM"/>
</dbReference>
<evidence type="ECO:0000256" key="2">
    <source>
        <dbReference type="ARBA" id="ARBA00022801"/>
    </source>
</evidence>
<dbReference type="PROSITE" id="PS50911">
    <property type="entry name" value="CHAP"/>
    <property type="match status" value="1"/>
</dbReference>